<dbReference type="EMBL" id="CP028475">
    <property type="protein sequence ID" value="AVW91193.1"/>
    <property type="molecule type" value="Genomic_DNA"/>
</dbReference>
<organism evidence="3 4">
    <name type="scientific">Celeribacter baekdonensis</name>
    <dbReference type="NCBI Taxonomy" id="875171"/>
    <lineage>
        <taxon>Bacteria</taxon>
        <taxon>Pseudomonadati</taxon>
        <taxon>Pseudomonadota</taxon>
        <taxon>Alphaproteobacteria</taxon>
        <taxon>Rhodobacterales</taxon>
        <taxon>Roseobacteraceae</taxon>
        <taxon>Celeribacter</taxon>
    </lineage>
</organism>
<sequence>MLRDGGPLSQTDSFIDEVTEEVRRDKFYAFLRRFGWIGILAVCVLVGGRRGMNTPNPRPGPKPRPRAMR</sequence>
<dbReference type="KEGG" id="cbak:DA792_08955"/>
<evidence type="ECO:0000313" key="4">
    <source>
        <dbReference type="Proteomes" id="UP000241447"/>
    </source>
</evidence>
<feature type="transmembrane region" description="Helical" evidence="2">
    <location>
        <begin position="30"/>
        <end position="48"/>
    </location>
</feature>
<reference evidence="3 4" key="1">
    <citation type="submission" date="2018-03" db="EMBL/GenBank/DDBJ databases">
        <title>The Complete Genome of Celeribacter baekdonensis strain LH4, a Thiosulfate-Oxidizing Alphaproteobacterium Isolated from Gulf of Mexico Continental Slope Sediments.</title>
        <authorList>
            <person name="Flood B.E."/>
            <person name="Bailey J.V."/>
            <person name="Leprich D."/>
        </authorList>
    </citation>
    <scope>NUCLEOTIDE SEQUENCE [LARGE SCALE GENOMIC DNA]</scope>
    <source>
        <strain evidence="3 4">LH4</strain>
    </source>
</reference>
<keyword evidence="2" id="KW-0812">Transmembrane</keyword>
<protein>
    <submittedName>
        <fullName evidence="3">Uncharacterized protein</fullName>
    </submittedName>
</protein>
<name>A0A2R4M203_9RHOB</name>
<feature type="region of interest" description="Disordered" evidence="1">
    <location>
        <begin position="49"/>
        <end position="69"/>
    </location>
</feature>
<keyword evidence="2" id="KW-0472">Membrane</keyword>
<evidence type="ECO:0000256" key="2">
    <source>
        <dbReference type="SAM" id="Phobius"/>
    </source>
</evidence>
<dbReference type="Proteomes" id="UP000241447">
    <property type="component" value="Chromosome"/>
</dbReference>
<keyword evidence="2" id="KW-1133">Transmembrane helix</keyword>
<evidence type="ECO:0000256" key="1">
    <source>
        <dbReference type="SAM" id="MobiDB-lite"/>
    </source>
</evidence>
<dbReference type="AlphaFoldDB" id="A0A2R4M203"/>
<gene>
    <name evidence="3" type="ORF">DA792_08955</name>
</gene>
<accession>A0A2R4M203</accession>
<evidence type="ECO:0000313" key="3">
    <source>
        <dbReference type="EMBL" id="AVW91193.1"/>
    </source>
</evidence>
<proteinExistence type="predicted"/>